<organism evidence="2 3">
    <name type="scientific">Oryza sativa subsp. japonica</name>
    <name type="common">Rice</name>
    <dbReference type="NCBI Taxonomy" id="39947"/>
    <lineage>
        <taxon>Eukaryota</taxon>
        <taxon>Viridiplantae</taxon>
        <taxon>Streptophyta</taxon>
        <taxon>Embryophyta</taxon>
        <taxon>Tracheophyta</taxon>
        <taxon>Spermatophyta</taxon>
        <taxon>Magnoliopsida</taxon>
        <taxon>Liliopsida</taxon>
        <taxon>Poales</taxon>
        <taxon>Poaceae</taxon>
        <taxon>BOP clade</taxon>
        <taxon>Oryzoideae</taxon>
        <taxon>Oryzeae</taxon>
        <taxon>Oryzinae</taxon>
        <taxon>Oryza</taxon>
        <taxon>Oryza sativa</taxon>
    </lineage>
</organism>
<reference evidence="3" key="1">
    <citation type="journal article" date="2005" name="Nature">
        <title>The map-based sequence of the rice genome.</title>
        <authorList>
            <consortium name="International rice genome sequencing project (IRGSP)"/>
            <person name="Matsumoto T."/>
            <person name="Wu J."/>
            <person name="Kanamori H."/>
            <person name="Katayose Y."/>
            <person name="Fujisawa M."/>
            <person name="Namiki N."/>
            <person name="Mizuno H."/>
            <person name="Yamamoto K."/>
            <person name="Antonio B.A."/>
            <person name="Baba T."/>
            <person name="Sakata K."/>
            <person name="Nagamura Y."/>
            <person name="Aoki H."/>
            <person name="Arikawa K."/>
            <person name="Arita K."/>
            <person name="Bito T."/>
            <person name="Chiden Y."/>
            <person name="Fujitsuka N."/>
            <person name="Fukunaka R."/>
            <person name="Hamada M."/>
            <person name="Harada C."/>
            <person name="Hayashi A."/>
            <person name="Hijishita S."/>
            <person name="Honda M."/>
            <person name="Hosokawa S."/>
            <person name="Ichikawa Y."/>
            <person name="Idonuma A."/>
            <person name="Iijima M."/>
            <person name="Ikeda M."/>
            <person name="Ikeno M."/>
            <person name="Ito K."/>
            <person name="Ito S."/>
            <person name="Ito T."/>
            <person name="Ito Y."/>
            <person name="Ito Y."/>
            <person name="Iwabuchi A."/>
            <person name="Kamiya K."/>
            <person name="Karasawa W."/>
            <person name="Kurita K."/>
            <person name="Katagiri S."/>
            <person name="Kikuta A."/>
            <person name="Kobayashi H."/>
            <person name="Kobayashi N."/>
            <person name="Machita K."/>
            <person name="Maehara T."/>
            <person name="Masukawa M."/>
            <person name="Mizubayashi T."/>
            <person name="Mukai Y."/>
            <person name="Nagasaki H."/>
            <person name="Nagata Y."/>
            <person name="Naito S."/>
            <person name="Nakashima M."/>
            <person name="Nakama Y."/>
            <person name="Nakamichi Y."/>
            <person name="Nakamura M."/>
            <person name="Meguro A."/>
            <person name="Negishi M."/>
            <person name="Ohta I."/>
            <person name="Ohta T."/>
            <person name="Okamoto M."/>
            <person name="Ono N."/>
            <person name="Saji S."/>
            <person name="Sakaguchi M."/>
            <person name="Sakai K."/>
            <person name="Shibata M."/>
            <person name="Shimokawa T."/>
            <person name="Song J."/>
            <person name="Takazaki Y."/>
            <person name="Terasawa K."/>
            <person name="Tsugane M."/>
            <person name="Tsuji K."/>
            <person name="Ueda S."/>
            <person name="Waki K."/>
            <person name="Yamagata H."/>
            <person name="Yamamoto M."/>
            <person name="Yamamoto S."/>
            <person name="Yamane H."/>
            <person name="Yoshiki S."/>
            <person name="Yoshihara R."/>
            <person name="Yukawa K."/>
            <person name="Zhong H."/>
            <person name="Yano M."/>
            <person name="Yuan Q."/>
            <person name="Ouyang S."/>
            <person name="Liu J."/>
            <person name="Jones K.M."/>
            <person name="Gansberger K."/>
            <person name="Moffat K."/>
            <person name="Hill J."/>
            <person name="Bera J."/>
            <person name="Fadrosh D."/>
            <person name="Jin S."/>
            <person name="Johri S."/>
            <person name="Kim M."/>
            <person name="Overton L."/>
            <person name="Reardon M."/>
            <person name="Tsitrin T."/>
            <person name="Vuong H."/>
            <person name="Weaver B."/>
            <person name="Ciecko A."/>
            <person name="Tallon L."/>
            <person name="Jackson J."/>
            <person name="Pai G."/>
            <person name="Aken S.V."/>
            <person name="Utterback T."/>
            <person name="Reidmuller S."/>
            <person name="Feldblyum T."/>
            <person name="Hsiao J."/>
            <person name="Zismann V."/>
            <person name="Iobst S."/>
            <person name="de Vazeille A.R."/>
            <person name="Buell C.R."/>
            <person name="Ying K."/>
            <person name="Li Y."/>
            <person name="Lu T."/>
            <person name="Huang Y."/>
            <person name="Zhao Q."/>
            <person name="Feng Q."/>
            <person name="Zhang L."/>
            <person name="Zhu J."/>
            <person name="Weng Q."/>
            <person name="Mu J."/>
            <person name="Lu Y."/>
            <person name="Fan D."/>
            <person name="Liu Y."/>
            <person name="Guan J."/>
            <person name="Zhang Y."/>
            <person name="Yu S."/>
            <person name="Liu X."/>
            <person name="Zhang Y."/>
            <person name="Hong G."/>
            <person name="Han B."/>
            <person name="Choisne N."/>
            <person name="Demange N."/>
            <person name="Orjeda G."/>
            <person name="Samain S."/>
            <person name="Cattolico L."/>
            <person name="Pelletier E."/>
            <person name="Couloux A."/>
            <person name="Segurens B."/>
            <person name="Wincker P."/>
            <person name="D'Hont A."/>
            <person name="Scarpelli C."/>
            <person name="Weissenbach J."/>
            <person name="Salanoubat M."/>
            <person name="Quetier F."/>
            <person name="Yu Y."/>
            <person name="Kim H.R."/>
            <person name="Rambo T."/>
            <person name="Currie J."/>
            <person name="Collura K."/>
            <person name="Luo M."/>
            <person name="Yang T."/>
            <person name="Ammiraju J.S.S."/>
            <person name="Engler F."/>
            <person name="Soderlund C."/>
            <person name="Wing R.A."/>
            <person name="Palmer L.E."/>
            <person name="de la Bastide M."/>
            <person name="Spiegel L."/>
            <person name="Nascimento L."/>
            <person name="Zutavern T."/>
            <person name="O'Shaughnessy A."/>
            <person name="Dike S."/>
            <person name="Dedhia N."/>
            <person name="Preston R."/>
            <person name="Balija V."/>
            <person name="McCombie W.R."/>
            <person name="Chow T."/>
            <person name="Chen H."/>
            <person name="Chung M."/>
            <person name="Chen C."/>
            <person name="Shaw J."/>
            <person name="Wu H."/>
            <person name="Hsiao K."/>
            <person name="Chao Y."/>
            <person name="Chu M."/>
            <person name="Cheng C."/>
            <person name="Hour A."/>
            <person name="Lee P."/>
            <person name="Lin S."/>
            <person name="Lin Y."/>
            <person name="Liou J."/>
            <person name="Liu S."/>
            <person name="Hsing Y."/>
            <person name="Raghuvanshi S."/>
            <person name="Mohanty A."/>
            <person name="Bharti A.K."/>
            <person name="Gaur A."/>
            <person name="Gupta V."/>
            <person name="Kumar D."/>
            <person name="Ravi V."/>
            <person name="Vij S."/>
            <person name="Kapur A."/>
            <person name="Khurana P."/>
            <person name="Khurana P."/>
            <person name="Khurana J.P."/>
            <person name="Tyagi A.K."/>
            <person name="Gaikwad K."/>
            <person name="Singh A."/>
            <person name="Dalal V."/>
            <person name="Srivastava S."/>
            <person name="Dixit A."/>
            <person name="Pal A.K."/>
            <person name="Ghazi I.A."/>
            <person name="Yadav M."/>
            <person name="Pandit A."/>
            <person name="Bhargava A."/>
            <person name="Sureshbabu K."/>
            <person name="Batra K."/>
            <person name="Sharma T.R."/>
            <person name="Mohapatra T."/>
            <person name="Singh N.K."/>
            <person name="Messing J."/>
            <person name="Nelson A.B."/>
            <person name="Fuks G."/>
            <person name="Kavchok S."/>
            <person name="Keizer G."/>
            <person name="Linton E."/>
            <person name="Llaca V."/>
            <person name="Song R."/>
            <person name="Tanyolac B."/>
            <person name="Young S."/>
            <person name="Ho-Il K."/>
            <person name="Hahn J.H."/>
            <person name="Sangsakoo G."/>
            <person name="Vanavichit A."/>
            <person name="de Mattos Luiz.A.T."/>
            <person name="Zimmer P.D."/>
            <person name="Malone G."/>
            <person name="Dellagostin O."/>
            <person name="de Oliveira A.C."/>
            <person name="Bevan M."/>
            <person name="Bancroft I."/>
            <person name="Minx P."/>
            <person name="Cordum H."/>
            <person name="Wilson R."/>
            <person name="Cheng Z."/>
            <person name="Jin W."/>
            <person name="Jiang J."/>
            <person name="Leong S.A."/>
            <person name="Iwama H."/>
            <person name="Gojobori T."/>
            <person name="Itoh T."/>
            <person name="Niimura Y."/>
            <person name="Fujii Y."/>
            <person name="Habara T."/>
            <person name="Sakai H."/>
            <person name="Sato Y."/>
            <person name="Wilson G."/>
            <person name="Kumar K."/>
            <person name="McCouch S."/>
            <person name="Juretic N."/>
            <person name="Hoen D."/>
            <person name="Wright S."/>
            <person name="Bruskiewich R."/>
            <person name="Bureau T."/>
            <person name="Miyao A."/>
            <person name="Hirochika H."/>
            <person name="Nishikawa T."/>
            <person name="Kadowaki K."/>
            <person name="Sugiura M."/>
            <person name="Burr B."/>
            <person name="Sasaki T."/>
        </authorList>
    </citation>
    <scope>NUCLEOTIDE SEQUENCE [LARGE SCALE GENOMIC DNA]</scope>
    <source>
        <strain evidence="3">cv. Nipponbare</strain>
    </source>
</reference>
<feature type="region of interest" description="Disordered" evidence="1">
    <location>
        <begin position="1"/>
        <end position="138"/>
    </location>
</feature>
<gene>
    <name evidence="2" type="ordered locus">Os01g0957500</name>
    <name evidence="2" type="ORF">OSNPB_010957500</name>
</gene>
<feature type="compositionally biased region" description="Basic and acidic residues" evidence="1">
    <location>
        <begin position="39"/>
        <end position="50"/>
    </location>
</feature>
<evidence type="ECO:0000313" key="3">
    <source>
        <dbReference type="Proteomes" id="UP000059680"/>
    </source>
</evidence>
<reference evidence="2 3" key="3">
    <citation type="journal article" date="2013" name="Rice">
        <title>Improvement of the Oryza sativa Nipponbare reference genome using next generation sequence and optical map data.</title>
        <authorList>
            <person name="Kawahara Y."/>
            <person name="de la Bastide M."/>
            <person name="Hamilton J.P."/>
            <person name="Kanamori H."/>
            <person name="McCombie W.R."/>
            <person name="Ouyang S."/>
            <person name="Schwartz D.C."/>
            <person name="Tanaka T."/>
            <person name="Wu J."/>
            <person name="Zhou S."/>
            <person name="Childs K.L."/>
            <person name="Davidson R.M."/>
            <person name="Lin H."/>
            <person name="Quesada-Ocampo L."/>
            <person name="Vaillancourt B."/>
            <person name="Sakai H."/>
            <person name="Lee S.S."/>
            <person name="Kim J."/>
            <person name="Numa H."/>
            <person name="Itoh T."/>
            <person name="Buell C.R."/>
            <person name="Matsumoto T."/>
        </authorList>
    </citation>
    <scope>NUCLEOTIDE SEQUENCE [LARGE SCALE GENOMIC DNA]</scope>
    <source>
        <strain evidence="3">cv. Nipponbare</strain>
    </source>
</reference>
<proteinExistence type="predicted"/>
<protein>
    <submittedName>
        <fullName evidence="2">Os01g0957500 protein</fullName>
    </submittedName>
</protein>
<dbReference type="FunCoup" id="A0A0N7KEF8">
    <property type="interactions" value="173"/>
</dbReference>
<keyword evidence="3" id="KW-1185">Reference proteome</keyword>
<dbReference type="AlphaFoldDB" id="A0A0N7KEF8"/>
<accession>A0A0N7KEF8</accession>
<dbReference type="InParanoid" id="A0A0N7KEF8"/>
<name>A0A0N7KEF8_ORYSJ</name>
<dbReference type="PaxDb" id="39947-A0A0N7KEF8"/>
<evidence type="ECO:0000313" key="2">
    <source>
        <dbReference type="EMBL" id="BAS76297.1"/>
    </source>
</evidence>
<dbReference type="Gramene" id="Os01t0957500-00">
    <property type="protein sequence ID" value="Os01t0957500-00"/>
    <property type="gene ID" value="Os01g0957500"/>
</dbReference>
<reference evidence="2 3" key="2">
    <citation type="journal article" date="2013" name="Plant Cell Physiol.">
        <title>Rice Annotation Project Database (RAP-DB): an integrative and interactive database for rice genomics.</title>
        <authorList>
            <person name="Sakai H."/>
            <person name="Lee S.S."/>
            <person name="Tanaka T."/>
            <person name="Numa H."/>
            <person name="Kim J."/>
            <person name="Kawahara Y."/>
            <person name="Wakimoto H."/>
            <person name="Yang C.C."/>
            <person name="Iwamoto M."/>
            <person name="Abe T."/>
            <person name="Yamada Y."/>
            <person name="Muto A."/>
            <person name="Inokuchi H."/>
            <person name="Ikemura T."/>
            <person name="Matsumoto T."/>
            <person name="Sasaki T."/>
            <person name="Itoh T."/>
        </authorList>
    </citation>
    <scope>NUCLEOTIDE SEQUENCE [LARGE SCALE GENOMIC DNA]</scope>
    <source>
        <strain evidence="3">cv. Nipponbare</strain>
    </source>
</reference>
<sequence>MAEGADAPGAEQLQRAQLAELPEVLAERREDDVAGAVGEDARRRGDRPGGERGVVGLHHLPRRLRGGQHQRPDMAEAEEHDGAVPPGELPHGVVRQGAEQAVDTPDDRQRPWPRREVHAGVVPGRGRRLELEDDEGEE</sequence>
<feature type="compositionally biased region" description="Basic and acidic residues" evidence="1">
    <location>
        <begin position="105"/>
        <end position="118"/>
    </location>
</feature>
<feature type="compositionally biased region" description="Basic residues" evidence="1">
    <location>
        <begin position="59"/>
        <end position="68"/>
    </location>
</feature>
<dbReference type="EMBL" id="AP014957">
    <property type="protein sequence ID" value="BAS76297.1"/>
    <property type="molecule type" value="Genomic_DNA"/>
</dbReference>
<evidence type="ECO:0000256" key="1">
    <source>
        <dbReference type="SAM" id="MobiDB-lite"/>
    </source>
</evidence>
<dbReference type="Proteomes" id="UP000059680">
    <property type="component" value="Chromosome 1"/>
</dbReference>